<protein>
    <recommendedName>
        <fullName evidence="3 6">Beta-galactosidase</fullName>
        <shortName evidence="6">Beta-gal</shortName>
        <ecNumber evidence="3 6">3.2.1.23</ecNumber>
    </recommendedName>
</protein>
<keyword evidence="5 6" id="KW-0326">Glycosidase</keyword>
<dbReference type="SUPFAM" id="SSF52317">
    <property type="entry name" value="Class I glutamine amidotransferase-like"/>
    <property type="match status" value="1"/>
</dbReference>
<dbReference type="Gene3D" id="3.40.50.880">
    <property type="match status" value="1"/>
</dbReference>
<evidence type="ECO:0000313" key="13">
    <source>
        <dbReference type="EMBL" id="SFR75556.1"/>
    </source>
</evidence>
<feature type="domain" description="Beta-galactosidase C-terminal" evidence="12">
    <location>
        <begin position="613"/>
        <end position="670"/>
    </location>
</feature>
<evidence type="ECO:0000256" key="4">
    <source>
        <dbReference type="ARBA" id="ARBA00022801"/>
    </source>
</evidence>
<evidence type="ECO:0000259" key="11">
    <source>
        <dbReference type="Pfam" id="PF08532"/>
    </source>
</evidence>
<dbReference type="Pfam" id="PF08533">
    <property type="entry name" value="Glyco_hydro_42C"/>
    <property type="match status" value="1"/>
</dbReference>
<dbReference type="PIRSF" id="PIRSF001084">
    <property type="entry name" value="B-galactosidase"/>
    <property type="match status" value="1"/>
</dbReference>
<name>A0A1I6J996_9FIRM</name>
<dbReference type="InterPro" id="IPR013738">
    <property type="entry name" value="Beta_galactosidase_Trimer"/>
</dbReference>
<dbReference type="Pfam" id="PF08532">
    <property type="entry name" value="Glyco_hydro_42M"/>
    <property type="match status" value="1"/>
</dbReference>
<dbReference type="InterPro" id="IPR029062">
    <property type="entry name" value="Class_I_gatase-like"/>
</dbReference>
<evidence type="ECO:0000256" key="9">
    <source>
        <dbReference type="PIRSR" id="PIRSR001084-3"/>
    </source>
</evidence>
<dbReference type="CDD" id="cd03143">
    <property type="entry name" value="A4_beta-galactosidase_middle_domain"/>
    <property type="match status" value="1"/>
</dbReference>
<dbReference type="AlphaFoldDB" id="A0A1I6J996"/>
<dbReference type="GO" id="GO:0004565">
    <property type="term" value="F:beta-galactosidase activity"/>
    <property type="evidence" value="ECO:0007669"/>
    <property type="project" value="UniProtKB-EC"/>
</dbReference>
<dbReference type="GO" id="GO:0046872">
    <property type="term" value="F:metal ion binding"/>
    <property type="evidence" value="ECO:0007669"/>
    <property type="project" value="UniProtKB-KW"/>
</dbReference>
<dbReference type="InterPro" id="IPR013529">
    <property type="entry name" value="Glyco_hydro_42_N"/>
</dbReference>
<dbReference type="Pfam" id="PF02449">
    <property type="entry name" value="Glyco_hydro_42"/>
    <property type="match status" value="1"/>
</dbReference>
<dbReference type="GO" id="GO:0006012">
    <property type="term" value="P:galactose metabolic process"/>
    <property type="evidence" value="ECO:0007669"/>
    <property type="project" value="InterPro"/>
</dbReference>
<evidence type="ECO:0000256" key="5">
    <source>
        <dbReference type="ARBA" id="ARBA00023295"/>
    </source>
</evidence>
<feature type="active site" description="Nucleophile" evidence="7">
    <location>
        <position position="310"/>
    </location>
</feature>
<dbReference type="Gene3D" id="2.60.40.1180">
    <property type="entry name" value="Golgi alpha-mannosidase II"/>
    <property type="match status" value="1"/>
</dbReference>
<dbReference type="SUPFAM" id="SSF51445">
    <property type="entry name" value="(Trans)glycosidases"/>
    <property type="match status" value="1"/>
</dbReference>
<dbReference type="InterPro" id="IPR013739">
    <property type="entry name" value="Beta_galactosidase_C"/>
</dbReference>
<evidence type="ECO:0000256" key="8">
    <source>
        <dbReference type="PIRSR" id="PIRSR001084-2"/>
    </source>
</evidence>
<feature type="binding site" evidence="9">
    <location>
        <position position="161"/>
    </location>
    <ligand>
        <name>Zn(2+)</name>
        <dbReference type="ChEBI" id="CHEBI:29105"/>
    </ligand>
</feature>
<keyword evidence="9" id="KW-0862">Zinc</keyword>
<dbReference type="InterPro" id="IPR017853">
    <property type="entry name" value="GH"/>
</dbReference>
<accession>A0A1I6J996</accession>
<evidence type="ECO:0000256" key="7">
    <source>
        <dbReference type="PIRSR" id="PIRSR001084-1"/>
    </source>
</evidence>
<gene>
    <name evidence="13" type="ORF">SAMN05661086_01477</name>
</gene>
<sequence>MIHNKRIVSMPYGGDYNPEQWPEEIWEEDMRLFKLAHVDTVTINVFSWAKLQLDDEVYDFSMLDRIMDMAKRNNLNVCLATSTAVHPAWMAKKYPEVLRTELNGMKRKFGARHNSCPNSSVYRRFSTELAKRLALRYKEYDNIVAWHISNEYGGTCYCENCQEAFRGWLKDKYGTLEEVNRAWNTSFWGHTFYDWDEIVVPNLLSEHFIWEMERTNFQGISLDYNRFNSDSLLECYRAEYVEIKKITPHIPITTNLMGFYKPLDYQKWAKYMDFVSWDNYPSVTETAADTAMKHDLMRGLKGGKPFILMEQTPSVTNWQSYCALKRPGVMRLWSYQAVAHGSDSVMFFQMRRSIGACEKFHGALIDHAGHENTRVFRECSELGSELEKLGSQTFDGVFHSDVAILFDWDNWWAVEYSAGPSCEIRYVEEVLQYYKGLFGQNVSVDFVGVEDELSKYKMVIAPLLYMVKGDYHKKIESYVESGGTFVVSYFSGIVDEHDLVTCGGYPGKLRNVTGVWVEEIDALPSGCFNEFVYKDKKYEAKMLCDIIRPEHAETISVYEKDFYEGETVIARNQFGKGTCYYVGTRSSENFYSDFLSDLCKECGVTPILSTPEDIEVTKRINENGEFLFLLNHSEEKKVVVLDGSYQELISGRSYELGEQLELDKKDVGILLKRK</sequence>
<dbReference type="EMBL" id="FOYZ01000005">
    <property type="protein sequence ID" value="SFR75556.1"/>
    <property type="molecule type" value="Genomic_DNA"/>
</dbReference>
<dbReference type="STRING" id="37658.SAMN05661086_01477"/>
<evidence type="ECO:0000259" key="12">
    <source>
        <dbReference type="Pfam" id="PF08533"/>
    </source>
</evidence>
<evidence type="ECO:0000256" key="6">
    <source>
        <dbReference type="PIRNR" id="PIRNR001084"/>
    </source>
</evidence>
<dbReference type="PANTHER" id="PTHR36447:SF1">
    <property type="entry name" value="BETA-GALACTOSIDASE GANA"/>
    <property type="match status" value="1"/>
</dbReference>
<evidence type="ECO:0000313" key="14">
    <source>
        <dbReference type="Proteomes" id="UP000199659"/>
    </source>
</evidence>
<keyword evidence="4 6" id="KW-0378">Hydrolase</keyword>
<evidence type="ECO:0000256" key="2">
    <source>
        <dbReference type="ARBA" id="ARBA00005940"/>
    </source>
</evidence>
<feature type="domain" description="Glycoside hydrolase family 42 N-terminal" evidence="10">
    <location>
        <begin position="15"/>
        <end position="389"/>
    </location>
</feature>
<feature type="binding site" evidence="8">
    <location>
        <position position="318"/>
    </location>
    <ligand>
        <name>substrate</name>
    </ligand>
</feature>
<dbReference type="EC" id="3.2.1.23" evidence="3 6"/>
<reference evidence="13 14" key="1">
    <citation type="submission" date="2016-10" db="EMBL/GenBank/DDBJ databases">
        <authorList>
            <person name="de Groot N.N."/>
        </authorList>
    </citation>
    <scope>NUCLEOTIDE SEQUENCE [LARGE SCALE GENOMIC DNA]</scope>
    <source>
        <strain evidence="13 14">743A</strain>
    </source>
</reference>
<dbReference type="PANTHER" id="PTHR36447">
    <property type="entry name" value="BETA-GALACTOSIDASE GANA"/>
    <property type="match status" value="1"/>
</dbReference>
<feature type="domain" description="Beta-galactosidase trimerisation" evidence="11">
    <location>
        <begin position="401"/>
        <end position="604"/>
    </location>
</feature>
<dbReference type="OrthoDB" id="9800974at2"/>
<keyword evidence="14" id="KW-1185">Reference proteome</keyword>
<feature type="binding site" evidence="8">
    <location>
        <position position="112"/>
    </location>
    <ligand>
        <name>substrate</name>
    </ligand>
</feature>
<dbReference type="RefSeq" id="WP_092560049.1">
    <property type="nucleotide sequence ID" value="NZ_FOYZ01000005.1"/>
</dbReference>
<keyword evidence="9" id="KW-0479">Metal-binding</keyword>
<dbReference type="InterPro" id="IPR013780">
    <property type="entry name" value="Glyco_hydro_b"/>
</dbReference>
<dbReference type="Proteomes" id="UP000199659">
    <property type="component" value="Unassembled WGS sequence"/>
</dbReference>
<evidence type="ECO:0000259" key="10">
    <source>
        <dbReference type="Pfam" id="PF02449"/>
    </source>
</evidence>
<dbReference type="InterPro" id="IPR003476">
    <property type="entry name" value="Glyco_hydro_42"/>
</dbReference>
<feature type="binding site" evidence="9">
    <location>
        <position position="158"/>
    </location>
    <ligand>
        <name>Zn(2+)</name>
        <dbReference type="ChEBI" id="CHEBI:29105"/>
    </ligand>
</feature>
<feature type="binding site" evidence="8">
    <location>
        <position position="150"/>
    </location>
    <ligand>
        <name>substrate</name>
    </ligand>
</feature>
<comment type="catalytic activity">
    <reaction evidence="1 6">
        <text>Hydrolysis of terminal non-reducing beta-D-galactose residues in beta-D-galactosides.</text>
        <dbReference type="EC" id="3.2.1.23"/>
    </reaction>
</comment>
<evidence type="ECO:0000256" key="3">
    <source>
        <dbReference type="ARBA" id="ARBA00012756"/>
    </source>
</evidence>
<feature type="binding site" evidence="9">
    <location>
        <position position="156"/>
    </location>
    <ligand>
        <name>Zn(2+)</name>
        <dbReference type="ChEBI" id="CHEBI:29105"/>
    </ligand>
</feature>
<evidence type="ECO:0000256" key="1">
    <source>
        <dbReference type="ARBA" id="ARBA00001412"/>
    </source>
</evidence>
<comment type="similarity">
    <text evidence="2 6">Belongs to the glycosyl hydrolase 42 family.</text>
</comment>
<organism evidence="13 14">
    <name type="scientific">Anaeromicropila populeti</name>
    <dbReference type="NCBI Taxonomy" id="37658"/>
    <lineage>
        <taxon>Bacteria</taxon>
        <taxon>Bacillati</taxon>
        <taxon>Bacillota</taxon>
        <taxon>Clostridia</taxon>
        <taxon>Lachnospirales</taxon>
        <taxon>Lachnospiraceae</taxon>
        <taxon>Anaeromicropila</taxon>
    </lineage>
</organism>
<proteinExistence type="inferred from homology"/>
<feature type="binding site" evidence="9">
    <location>
        <position position="116"/>
    </location>
    <ligand>
        <name>Zn(2+)</name>
        <dbReference type="ChEBI" id="CHEBI:29105"/>
    </ligand>
</feature>
<dbReference type="Gene3D" id="3.20.20.80">
    <property type="entry name" value="Glycosidases"/>
    <property type="match status" value="1"/>
</dbReference>
<dbReference type="GO" id="GO:0009341">
    <property type="term" value="C:beta-galactosidase complex"/>
    <property type="evidence" value="ECO:0007669"/>
    <property type="project" value="InterPro"/>
</dbReference>
<feature type="active site" description="Proton donor" evidence="7">
    <location>
        <position position="151"/>
    </location>
</feature>